<sequence>MPCLVTAPLPTWRRLTLATLTALTLFTGLGCAHAPERARLEGGVASVRSEGALERRSEHRALPSGVVDLSEPPTVLDADSVGLRPRFEPRMVLDELEPVSWIGEDFEGEQTVLDLRNHCSEGFMHGFGASDHPTSVETRTELASHSAGEQLVPRGSWLHLWQGERWLGAVVTTTDHGQIEISGLCDGLTARADLAERGWTEFSIRWTLGDTNRDDAPETPDDFAALEPPGGTIERWSTDDEAARIELRLVNFCADPLDYSFDDARSSSVRVETLPGHAQRIVEVPDGAWLRHRTGEHPWQDSASTTHAGGVLWIASNCVDFGVADGEVVPLGGGATASVEPLKPRR</sequence>
<name>A6GGX3_9BACT</name>
<keyword evidence="2" id="KW-1185">Reference proteome</keyword>
<comment type="caution">
    <text evidence="1">The sequence shown here is derived from an EMBL/GenBank/DDBJ whole genome shotgun (WGS) entry which is preliminary data.</text>
</comment>
<organism evidence="1 2">
    <name type="scientific">Plesiocystis pacifica SIR-1</name>
    <dbReference type="NCBI Taxonomy" id="391625"/>
    <lineage>
        <taxon>Bacteria</taxon>
        <taxon>Pseudomonadati</taxon>
        <taxon>Myxococcota</taxon>
        <taxon>Polyangia</taxon>
        <taxon>Nannocystales</taxon>
        <taxon>Nannocystaceae</taxon>
        <taxon>Plesiocystis</taxon>
    </lineage>
</organism>
<evidence type="ECO:0000313" key="1">
    <source>
        <dbReference type="EMBL" id="EDM74858.1"/>
    </source>
</evidence>
<evidence type="ECO:0000313" key="2">
    <source>
        <dbReference type="Proteomes" id="UP000005801"/>
    </source>
</evidence>
<gene>
    <name evidence="1" type="ORF">PPSIR1_20039</name>
</gene>
<proteinExistence type="predicted"/>
<accession>A6GGX3</accession>
<reference evidence="1 2" key="1">
    <citation type="submission" date="2007-06" db="EMBL/GenBank/DDBJ databases">
        <authorList>
            <person name="Shimkets L."/>
            <person name="Ferriera S."/>
            <person name="Johnson J."/>
            <person name="Kravitz S."/>
            <person name="Beeson K."/>
            <person name="Sutton G."/>
            <person name="Rogers Y.-H."/>
            <person name="Friedman R."/>
            <person name="Frazier M."/>
            <person name="Venter J.C."/>
        </authorList>
    </citation>
    <scope>NUCLEOTIDE SEQUENCE [LARGE SCALE GENOMIC DNA]</scope>
    <source>
        <strain evidence="1 2">SIR-1</strain>
    </source>
</reference>
<protein>
    <submittedName>
        <fullName evidence="1">Uncharacterized protein</fullName>
    </submittedName>
</protein>
<dbReference type="STRING" id="391625.PPSIR1_20039"/>
<dbReference type="AlphaFoldDB" id="A6GGX3"/>
<dbReference type="EMBL" id="ABCS01000112">
    <property type="protein sequence ID" value="EDM74858.1"/>
    <property type="molecule type" value="Genomic_DNA"/>
</dbReference>
<dbReference type="Proteomes" id="UP000005801">
    <property type="component" value="Unassembled WGS sequence"/>
</dbReference>